<gene>
    <name evidence="1" type="ORF">BS47DRAFT_689195</name>
</gene>
<keyword evidence="2" id="KW-1185">Reference proteome</keyword>
<protein>
    <submittedName>
        <fullName evidence="1">Uncharacterized protein</fullName>
    </submittedName>
</protein>
<comment type="caution">
    <text evidence="1">The sequence shown here is derived from an EMBL/GenBank/DDBJ whole genome shotgun (WGS) entry which is preliminary data.</text>
</comment>
<dbReference type="AlphaFoldDB" id="A0A9P6B256"/>
<dbReference type="Proteomes" id="UP000886523">
    <property type="component" value="Unassembled WGS sequence"/>
</dbReference>
<proteinExistence type="predicted"/>
<organism evidence="1 2">
    <name type="scientific">Hydnum rufescens UP504</name>
    <dbReference type="NCBI Taxonomy" id="1448309"/>
    <lineage>
        <taxon>Eukaryota</taxon>
        <taxon>Fungi</taxon>
        <taxon>Dikarya</taxon>
        <taxon>Basidiomycota</taxon>
        <taxon>Agaricomycotina</taxon>
        <taxon>Agaricomycetes</taxon>
        <taxon>Cantharellales</taxon>
        <taxon>Hydnaceae</taxon>
        <taxon>Hydnum</taxon>
    </lineage>
</organism>
<accession>A0A9P6B256</accession>
<name>A0A9P6B256_9AGAM</name>
<dbReference type="OrthoDB" id="3209743at2759"/>
<evidence type="ECO:0000313" key="1">
    <source>
        <dbReference type="EMBL" id="KAF9516266.1"/>
    </source>
</evidence>
<reference evidence="1" key="1">
    <citation type="journal article" date="2020" name="Nat. Commun.">
        <title>Large-scale genome sequencing of mycorrhizal fungi provides insights into the early evolution of symbiotic traits.</title>
        <authorList>
            <person name="Miyauchi S."/>
            <person name="Kiss E."/>
            <person name="Kuo A."/>
            <person name="Drula E."/>
            <person name="Kohler A."/>
            <person name="Sanchez-Garcia M."/>
            <person name="Morin E."/>
            <person name="Andreopoulos B."/>
            <person name="Barry K.W."/>
            <person name="Bonito G."/>
            <person name="Buee M."/>
            <person name="Carver A."/>
            <person name="Chen C."/>
            <person name="Cichocki N."/>
            <person name="Clum A."/>
            <person name="Culley D."/>
            <person name="Crous P.W."/>
            <person name="Fauchery L."/>
            <person name="Girlanda M."/>
            <person name="Hayes R.D."/>
            <person name="Keri Z."/>
            <person name="LaButti K."/>
            <person name="Lipzen A."/>
            <person name="Lombard V."/>
            <person name="Magnuson J."/>
            <person name="Maillard F."/>
            <person name="Murat C."/>
            <person name="Nolan M."/>
            <person name="Ohm R.A."/>
            <person name="Pangilinan J."/>
            <person name="Pereira M.F."/>
            <person name="Perotto S."/>
            <person name="Peter M."/>
            <person name="Pfister S."/>
            <person name="Riley R."/>
            <person name="Sitrit Y."/>
            <person name="Stielow J.B."/>
            <person name="Szollosi G."/>
            <person name="Zifcakova L."/>
            <person name="Stursova M."/>
            <person name="Spatafora J.W."/>
            <person name="Tedersoo L."/>
            <person name="Vaario L.M."/>
            <person name="Yamada A."/>
            <person name="Yan M."/>
            <person name="Wang P."/>
            <person name="Xu J."/>
            <person name="Bruns T."/>
            <person name="Baldrian P."/>
            <person name="Vilgalys R."/>
            <person name="Dunand C."/>
            <person name="Henrissat B."/>
            <person name="Grigoriev I.V."/>
            <person name="Hibbett D."/>
            <person name="Nagy L.G."/>
            <person name="Martin F.M."/>
        </authorList>
    </citation>
    <scope>NUCLEOTIDE SEQUENCE</scope>
    <source>
        <strain evidence="1">UP504</strain>
    </source>
</reference>
<dbReference type="EMBL" id="MU128941">
    <property type="protein sequence ID" value="KAF9516266.1"/>
    <property type="molecule type" value="Genomic_DNA"/>
</dbReference>
<sequence length="222" mass="26261">MGRGPFVLFDPENNKHWAMRLRVAHELQASYTRAHAFFKKRCEELITNYAWRSIDWGRKHHIFRIATKTPPSPRYPSHTASSPDLTLQLPKTLAQFLKLSHREKWRRMFEDRRIFQTKRLNQWSHDLFIDSCPPLADIMYMLQVLVPGMLLLVRVDHIPTVGDQKITRALPPEEWTLEHAEELEYILGSRPQFEHVLRQAGRTMAIEITWDRSEYCEDAPFG</sequence>
<evidence type="ECO:0000313" key="2">
    <source>
        <dbReference type="Proteomes" id="UP000886523"/>
    </source>
</evidence>